<name>A0AA90YRH5_9RHOB</name>
<gene>
    <name evidence="1" type="ORF">GS634_01855</name>
</gene>
<sequence length="157" mass="15994">MLVELSEAVKVAPAARLMKAKTMEAASPAVEEVNPAAEVNLAVEVTPAVEVNPVAVMNPAVEVNPVAVVNPAVVKAKAKVKAARVKVVVRATTAMAMAVKAAARAAVITPTMTKVATGPVVAAEKNADKHGLPNEKRPPVWVAVAVSCLSALPGQPS</sequence>
<reference evidence="1" key="1">
    <citation type="submission" date="2019-12" db="EMBL/GenBank/DDBJ databases">
        <title>Ruegeria JWLKs population differentiation of coral mucus and skeleton niches.</title>
        <authorList>
            <person name="Luo D."/>
        </authorList>
    </citation>
    <scope>NUCLEOTIDE SEQUENCE</scope>
    <source>
        <strain evidence="1">HKCCD6181</strain>
    </source>
</reference>
<accession>A0AA90YRH5</accession>
<comment type="caution">
    <text evidence="1">The sequence shown here is derived from an EMBL/GenBank/DDBJ whole genome shotgun (WGS) entry which is preliminary data.</text>
</comment>
<dbReference type="Proteomes" id="UP000597886">
    <property type="component" value="Unassembled WGS sequence"/>
</dbReference>
<evidence type="ECO:0000313" key="2">
    <source>
        <dbReference type="Proteomes" id="UP000597886"/>
    </source>
</evidence>
<protein>
    <submittedName>
        <fullName evidence="1">Uncharacterized protein</fullName>
    </submittedName>
</protein>
<organism evidence="1 2">
    <name type="scientific">Ruegeria atlantica</name>
    <dbReference type="NCBI Taxonomy" id="81569"/>
    <lineage>
        <taxon>Bacteria</taxon>
        <taxon>Pseudomonadati</taxon>
        <taxon>Pseudomonadota</taxon>
        <taxon>Alphaproteobacteria</taxon>
        <taxon>Rhodobacterales</taxon>
        <taxon>Roseobacteraceae</taxon>
        <taxon>Ruegeria</taxon>
    </lineage>
</organism>
<proteinExistence type="predicted"/>
<dbReference type="AlphaFoldDB" id="A0AA90YRH5"/>
<dbReference type="EMBL" id="WVRA01000001">
    <property type="protein sequence ID" value="NOE16865.1"/>
    <property type="molecule type" value="Genomic_DNA"/>
</dbReference>
<dbReference type="RefSeq" id="WP_171328120.1">
    <property type="nucleotide sequence ID" value="NZ_WVRA01000001.1"/>
</dbReference>
<evidence type="ECO:0000313" key="1">
    <source>
        <dbReference type="EMBL" id="NOE16865.1"/>
    </source>
</evidence>